<gene>
    <name evidence="1" type="ORF">J4D97_16605</name>
</gene>
<evidence type="ECO:0008006" key="3">
    <source>
        <dbReference type="Google" id="ProtNLM"/>
    </source>
</evidence>
<sequence length="180" mass="19530">MMKRLILVGCLMVGAGKWLPALAQRHIKGVGAVGAHYGRTEKGTYAEISYNRFVSNTLSLRFGATRERGTLGLKGEYSAYGLTALAAPQLFRLGETAYLHLLVGVVGRYERTGENGTNGQDRGTDPQRATFGPQAGAELDIFVGNHFSLVGTATKSVLFGDALIDRWPGFYGVGLRYHLY</sequence>
<organism evidence="1 2">
    <name type="scientific">Hymenobacter defluvii</name>
    <dbReference type="NCBI Taxonomy" id="2054411"/>
    <lineage>
        <taxon>Bacteria</taxon>
        <taxon>Pseudomonadati</taxon>
        <taxon>Bacteroidota</taxon>
        <taxon>Cytophagia</taxon>
        <taxon>Cytophagales</taxon>
        <taxon>Hymenobacteraceae</taxon>
        <taxon>Hymenobacter</taxon>
    </lineage>
</organism>
<accession>A0ABS3TGG2</accession>
<dbReference type="Proteomes" id="UP000670527">
    <property type="component" value="Unassembled WGS sequence"/>
</dbReference>
<comment type="caution">
    <text evidence="1">The sequence shown here is derived from an EMBL/GenBank/DDBJ whole genome shotgun (WGS) entry which is preliminary data.</text>
</comment>
<evidence type="ECO:0000313" key="2">
    <source>
        <dbReference type="Proteomes" id="UP000670527"/>
    </source>
</evidence>
<keyword evidence="2" id="KW-1185">Reference proteome</keyword>
<dbReference type="EMBL" id="JAGETX010000010">
    <property type="protein sequence ID" value="MBO3272278.1"/>
    <property type="molecule type" value="Genomic_DNA"/>
</dbReference>
<reference evidence="1 2" key="1">
    <citation type="submission" date="2021-03" db="EMBL/GenBank/DDBJ databases">
        <authorList>
            <person name="Kim M.K."/>
        </authorList>
    </citation>
    <scope>NUCLEOTIDE SEQUENCE [LARGE SCALE GENOMIC DNA]</scope>
    <source>
        <strain evidence="1 2">BT507</strain>
    </source>
</reference>
<dbReference type="RefSeq" id="WP_208308545.1">
    <property type="nucleotide sequence ID" value="NZ_JAGETX010000010.1"/>
</dbReference>
<name>A0ABS3TGG2_9BACT</name>
<proteinExistence type="predicted"/>
<evidence type="ECO:0000313" key="1">
    <source>
        <dbReference type="EMBL" id="MBO3272278.1"/>
    </source>
</evidence>
<protein>
    <recommendedName>
        <fullName evidence="3">Conjugal transfer protein TraO</fullName>
    </recommendedName>
</protein>